<name>U1PP21_9EURY</name>
<organism evidence="2 3">
    <name type="scientific">Haloquadratum walsbyi J07HQW2</name>
    <dbReference type="NCBI Taxonomy" id="1238425"/>
    <lineage>
        <taxon>Archaea</taxon>
        <taxon>Methanobacteriati</taxon>
        <taxon>Methanobacteriota</taxon>
        <taxon>Stenosarchaea group</taxon>
        <taxon>Halobacteria</taxon>
        <taxon>Halobacteriales</taxon>
        <taxon>Haloferacaceae</taxon>
        <taxon>Haloquadratum</taxon>
    </lineage>
</organism>
<evidence type="ECO:0000313" key="2">
    <source>
        <dbReference type="EMBL" id="ERG94041.1"/>
    </source>
</evidence>
<dbReference type="Proteomes" id="UP000030710">
    <property type="component" value="Unassembled WGS sequence"/>
</dbReference>
<feature type="region of interest" description="Disordered" evidence="1">
    <location>
        <begin position="58"/>
        <end position="79"/>
    </location>
</feature>
<reference evidence="2 3" key="1">
    <citation type="journal article" date="2013" name="PLoS ONE">
        <title>Assembly-driven community genomics of a hypersaline microbial ecosystem.</title>
        <authorList>
            <person name="Podell S."/>
            <person name="Ugalde J.A."/>
            <person name="Narasingarao P."/>
            <person name="Banfield J.F."/>
            <person name="Heidelberg K.B."/>
            <person name="Allen E.E."/>
        </authorList>
    </citation>
    <scope>NUCLEOTIDE SEQUENCE [LARGE SCALE GENOMIC DNA]</scope>
    <source>
        <strain evidence="3">J07HQW2</strain>
    </source>
</reference>
<proteinExistence type="predicted"/>
<dbReference type="EMBL" id="KE356561">
    <property type="protein sequence ID" value="ERG94041.1"/>
    <property type="molecule type" value="Genomic_DNA"/>
</dbReference>
<protein>
    <submittedName>
        <fullName evidence="2">Uncharacterized protein</fullName>
    </submittedName>
</protein>
<dbReference type="RefSeq" id="WP_021053535.1">
    <property type="nucleotide sequence ID" value="NZ_KE356561.1"/>
</dbReference>
<evidence type="ECO:0000256" key="1">
    <source>
        <dbReference type="SAM" id="MobiDB-lite"/>
    </source>
</evidence>
<dbReference type="HOGENOM" id="CLU_2597633_0_0_2"/>
<gene>
    <name evidence="2" type="ORF">J07HQW2_00475</name>
</gene>
<sequence>MQGTTESIPENAVWIADSGVVIACGRQQQNKYTALALERFAQRNEILFVISQRVHEELGGAPDRSSAPHTHIFSRSNDL</sequence>
<dbReference type="AlphaFoldDB" id="U1PP21"/>
<dbReference type="Pfam" id="PF26425">
    <property type="entry name" value="PIN_halo"/>
    <property type="match status" value="1"/>
</dbReference>
<dbReference type="InterPro" id="IPR058703">
    <property type="entry name" value="PIN-containing"/>
</dbReference>
<dbReference type="eggNOG" id="arCOG04497">
    <property type="taxonomic scope" value="Archaea"/>
</dbReference>
<evidence type="ECO:0000313" key="3">
    <source>
        <dbReference type="Proteomes" id="UP000030710"/>
    </source>
</evidence>
<accession>U1PP21</accession>